<name>A0A382HL92_9ZZZZ</name>
<accession>A0A382HL92</accession>
<dbReference type="EMBL" id="UINC01061773">
    <property type="protein sequence ID" value="SVB87697.1"/>
    <property type="molecule type" value="Genomic_DNA"/>
</dbReference>
<sequence>MFEKTITFEDIIDDSLINPLEESSLYAFTKNIDIDRVEVGDKLEIEDIQKGFSQNVDDVTVEDSHIQESIGFDNVGVSSINQVITSAIGTIALSDFPEK</sequence>
<feature type="non-terminal residue" evidence="1">
    <location>
        <position position="99"/>
    </location>
</feature>
<reference evidence="1" key="1">
    <citation type="submission" date="2018-05" db="EMBL/GenBank/DDBJ databases">
        <authorList>
            <person name="Lanie J.A."/>
            <person name="Ng W.-L."/>
            <person name="Kazmierczak K.M."/>
            <person name="Andrzejewski T.M."/>
            <person name="Davidsen T.M."/>
            <person name="Wayne K.J."/>
            <person name="Tettelin H."/>
            <person name="Glass J.I."/>
            <person name="Rusch D."/>
            <person name="Podicherti R."/>
            <person name="Tsui H.-C.T."/>
            <person name="Winkler M.E."/>
        </authorList>
    </citation>
    <scope>NUCLEOTIDE SEQUENCE</scope>
</reference>
<proteinExistence type="predicted"/>
<evidence type="ECO:0000313" key="1">
    <source>
        <dbReference type="EMBL" id="SVB87697.1"/>
    </source>
</evidence>
<dbReference type="AlphaFoldDB" id="A0A382HL92"/>
<gene>
    <name evidence="1" type="ORF">METZ01_LOCUS240551</name>
</gene>
<organism evidence="1">
    <name type="scientific">marine metagenome</name>
    <dbReference type="NCBI Taxonomy" id="408172"/>
    <lineage>
        <taxon>unclassified sequences</taxon>
        <taxon>metagenomes</taxon>
        <taxon>ecological metagenomes</taxon>
    </lineage>
</organism>
<protein>
    <submittedName>
        <fullName evidence="1">Uncharacterized protein</fullName>
    </submittedName>
</protein>